<accession>A0A7W9BJ22</accession>
<dbReference type="Pfam" id="PF00753">
    <property type="entry name" value="Lactamase_B"/>
    <property type="match status" value="1"/>
</dbReference>
<dbReference type="SMART" id="SM00849">
    <property type="entry name" value="Lactamase_B"/>
    <property type="match status" value="1"/>
</dbReference>
<dbReference type="Proteomes" id="UP000535415">
    <property type="component" value="Unassembled WGS sequence"/>
</dbReference>
<dbReference type="GO" id="GO:0016787">
    <property type="term" value="F:hydrolase activity"/>
    <property type="evidence" value="ECO:0007669"/>
    <property type="project" value="UniProtKB-KW"/>
</dbReference>
<proteinExistence type="predicted"/>
<name>A0A7W9BJ22_9RHOB</name>
<dbReference type="Gene3D" id="1.10.10.10">
    <property type="entry name" value="Winged helix-like DNA-binding domain superfamily/Winged helix DNA-binding domain"/>
    <property type="match status" value="1"/>
</dbReference>
<dbReference type="EMBL" id="JACIJM010000003">
    <property type="protein sequence ID" value="MBB5721444.1"/>
    <property type="molecule type" value="Genomic_DNA"/>
</dbReference>
<sequence>MPDMNFPPQAGVFTPLAPQLGLVLAPNPSPMTGPGTNTYILGDQSLAIIDPGPQSDAHLAALLAAIAGRPVSHIIVTHSHLDHSPLARPLADAVGAPILAFGDTYAGRSAVMQQLADAGMAGGGEGLDHSFAPDVLVADGDIIAGQGWSLKVLYTPGHLGNHIALAWNDAVFVGDLVMGWSTSLVSPPDGDMTDFLASCAKLQNIPVRIHYSGHGAPITDPHARLTELIAHRESRTAQILAQLTAGPHDVMQIVQAIYQDIDPRLHGAAGRNVLAHLVDLYVKKIVTVNGNLGPDAIFRLV</sequence>
<dbReference type="InterPro" id="IPR036866">
    <property type="entry name" value="RibonucZ/Hydroxyglut_hydro"/>
</dbReference>
<dbReference type="Pfam" id="PF17778">
    <property type="entry name" value="WHD_BLACT"/>
    <property type="match status" value="1"/>
</dbReference>
<comment type="caution">
    <text evidence="2">The sequence shown here is derived from an EMBL/GenBank/DDBJ whole genome shotgun (WGS) entry which is preliminary data.</text>
</comment>
<gene>
    <name evidence="2" type="ORF">FHS72_001056</name>
</gene>
<keyword evidence="2" id="KW-0378">Hydrolase</keyword>
<protein>
    <submittedName>
        <fullName evidence="2">Glyoxylase-like metal-dependent hydrolase (Beta-lactamase superfamily II)</fullName>
    </submittedName>
</protein>
<dbReference type="PANTHER" id="PTHR23131">
    <property type="entry name" value="ENDORIBONUCLEASE LACTB2"/>
    <property type="match status" value="1"/>
</dbReference>
<dbReference type="InterPro" id="IPR036388">
    <property type="entry name" value="WH-like_DNA-bd_sf"/>
</dbReference>
<feature type="domain" description="Metallo-beta-lactamase" evidence="1">
    <location>
        <begin position="35"/>
        <end position="214"/>
    </location>
</feature>
<dbReference type="InterPro" id="IPR001279">
    <property type="entry name" value="Metallo-B-lactamas"/>
</dbReference>
<evidence type="ECO:0000313" key="2">
    <source>
        <dbReference type="EMBL" id="MBB5721444.1"/>
    </source>
</evidence>
<dbReference type="InterPro" id="IPR050662">
    <property type="entry name" value="Sec-metab_biosynth-thioest"/>
</dbReference>
<dbReference type="InterPro" id="IPR041516">
    <property type="entry name" value="LACTB2_WH"/>
</dbReference>
<dbReference type="AlphaFoldDB" id="A0A7W9BJ22"/>
<dbReference type="RefSeq" id="WP_343042657.1">
    <property type="nucleotide sequence ID" value="NZ_JACIJM010000003.1"/>
</dbReference>
<keyword evidence="3" id="KW-1185">Reference proteome</keyword>
<dbReference type="SUPFAM" id="SSF56281">
    <property type="entry name" value="Metallo-hydrolase/oxidoreductase"/>
    <property type="match status" value="1"/>
</dbReference>
<dbReference type="CDD" id="cd16278">
    <property type="entry name" value="metallo-hydrolase-like_MBL-fold"/>
    <property type="match status" value="1"/>
</dbReference>
<organism evidence="2 3">
    <name type="scientific">Yoonia ponticola</name>
    <dbReference type="NCBI Taxonomy" id="1524255"/>
    <lineage>
        <taxon>Bacteria</taxon>
        <taxon>Pseudomonadati</taxon>
        <taxon>Pseudomonadota</taxon>
        <taxon>Alphaproteobacteria</taxon>
        <taxon>Rhodobacterales</taxon>
        <taxon>Paracoccaceae</taxon>
        <taxon>Yoonia</taxon>
    </lineage>
</organism>
<evidence type="ECO:0000313" key="3">
    <source>
        <dbReference type="Proteomes" id="UP000535415"/>
    </source>
</evidence>
<reference evidence="2 3" key="1">
    <citation type="submission" date="2020-08" db="EMBL/GenBank/DDBJ databases">
        <title>Genomic Encyclopedia of Type Strains, Phase IV (KMG-IV): sequencing the most valuable type-strain genomes for metagenomic binning, comparative biology and taxonomic classification.</title>
        <authorList>
            <person name="Goeker M."/>
        </authorList>
    </citation>
    <scope>NUCLEOTIDE SEQUENCE [LARGE SCALE GENOMIC DNA]</scope>
    <source>
        <strain evidence="2 3">DSM 101064</strain>
    </source>
</reference>
<dbReference type="PANTHER" id="PTHR23131:SF0">
    <property type="entry name" value="ENDORIBONUCLEASE LACTB2"/>
    <property type="match status" value="1"/>
</dbReference>
<dbReference type="Gene3D" id="3.60.15.10">
    <property type="entry name" value="Ribonuclease Z/Hydroxyacylglutathione hydrolase-like"/>
    <property type="match status" value="1"/>
</dbReference>
<evidence type="ECO:0000259" key="1">
    <source>
        <dbReference type="SMART" id="SM00849"/>
    </source>
</evidence>